<dbReference type="InterPro" id="IPR002397">
    <property type="entry name" value="Cyt_P450_B"/>
</dbReference>
<evidence type="ECO:0000313" key="3">
    <source>
        <dbReference type="EMBL" id="GAA1957411.1"/>
    </source>
</evidence>
<keyword evidence="4" id="KW-1185">Reference proteome</keyword>
<evidence type="ECO:0000256" key="1">
    <source>
        <dbReference type="ARBA" id="ARBA00010617"/>
    </source>
</evidence>
<evidence type="ECO:0000256" key="2">
    <source>
        <dbReference type="RuleBase" id="RU000461"/>
    </source>
</evidence>
<dbReference type="PANTHER" id="PTHR46696">
    <property type="entry name" value="P450, PUTATIVE (EUROFUNG)-RELATED"/>
    <property type="match status" value="1"/>
</dbReference>
<accession>A0ABP5C482</accession>
<proteinExistence type="inferred from homology"/>
<dbReference type="Proteomes" id="UP001501116">
    <property type="component" value="Unassembled WGS sequence"/>
</dbReference>
<keyword evidence="2" id="KW-0349">Heme</keyword>
<dbReference type="EMBL" id="BAAANN010000010">
    <property type="protein sequence ID" value="GAA1957411.1"/>
    <property type="molecule type" value="Genomic_DNA"/>
</dbReference>
<keyword evidence="2" id="KW-0408">Iron</keyword>
<dbReference type="Pfam" id="PF00067">
    <property type="entry name" value="p450"/>
    <property type="match status" value="2"/>
</dbReference>
<sequence>MTTLAALQDPGLRADPYPLYHLLREQTPMPINDGAAVVVGRYADAQRVLKDTTLSSRLQDVLPEEADRNHSFLLLDPPDHTRLRRLVAKAFTPRAIASLEQRIERLVREAFTTAAERGSIDFAEDLAYPLPVTVISEWLGVPTGDGARLRQWSQYLTRAFDFGVEPEERAAIDVAYRELDAYFRELVAHRRRHRSDDLLSRLIEAEEQGDRLTPDELVATLGLLLNAGHETTSNLLSNGVLALLRHPGELARLRADPGLAPATVEEVLRFDPPVQLLGRVTREPRTVAGVELPARAWVIVLIGAANRDPVHFPDPDRFSVDRAGAPHLAFSLGPHFCLGSSLARLEARVLFREFATRVRNPELDPESVRYRRHVNLRGPESMVVGFDSFDG</sequence>
<protein>
    <submittedName>
        <fullName evidence="3">Cytochrome P450</fullName>
    </submittedName>
</protein>
<dbReference type="CDD" id="cd20625">
    <property type="entry name" value="CYP164-like"/>
    <property type="match status" value="1"/>
</dbReference>
<dbReference type="PROSITE" id="PS00086">
    <property type="entry name" value="CYTOCHROME_P450"/>
    <property type="match status" value="1"/>
</dbReference>
<dbReference type="SUPFAM" id="SSF48264">
    <property type="entry name" value="Cytochrome P450"/>
    <property type="match status" value="1"/>
</dbReference>
<dbReference type="Gene3D" id="1.10.630.10">
    <property type="entry name" value="Cytochrome P450"/>
    <property type="match status" value="1"/>
</dbReference>
<comment type="caution">
    <text evidence="3">The sequence shown here is derived from an EMBL/GenBank/DDBJ whole genome shotgun (WGS) entry which is preliminary data.</text>
</comment>
<dbReference type="PANTHER" id="PTHR46696:SF1">
    <property type="entry name" value="CYTOCHROME P450 YJIB-RELATED"/>
    <property type="match status" value="1"/>
</dbReference>
<dbReference type="PRINTS" id="PR00385">
    <property type="entry name" value="P450"/>
</dbReference>
<dbReference type="PRINTS" id="PR00359">
    <property type="entry name" value="BP450"/>
</dbReference>
<name>A0ABP5C482_9PSEU</name>
<reference evidence="4" key="1">
    <citation type="journal article" date="2019" name="Int. J. Syst. Evol. Microbiol.">
        <title>The Global Catalogue of Microorganisms (GCM) 10K type strain sequencing project: providing services to taxonomists for standard genome sequencing and annotation.</title>
        <authorList>
            <consortium name="The Broad Institute Genomics Platform"/>
            <consortium name="The Broad Institute Genome Sequencing Center for Infectious Disease"/>
            <person name="Wu L."/>
            <person name="Ma J."/>
        </authorList>
    </citation>
    <scope>NUCLEOTIDE SEQUENCE [LARGE SCALE GENOMIC DNA]</scope>
    <source>
        <strain evidence="4">JCM 14545</strain>
    </source>
</reference>
<dbReference type="InterPro" id="IPR036396">
    <property type="entry name" value="Cyt_P450_sf"/>
</dbReference>
<dbReference type="InterPro" id="IPR001128">
    <property type="entry name" value="Cyt_P450"/>
</dbReference>
<gene>
    <name evidence="3" type="ORF">GCM10009754_29410</name>
</gene>
<dbReference type="RefSeq" id="WP_344417906.1">
    <property type="nucleotide sequence ID" value="NZ_BAAANN010000010.1"/>
</dbReference>
<keyword evidence="2" id="KW-0503">Monooxygenase</keyword>
<evidence type="ECO:0000313" key="4">
    <source>
        <dbReference type="Proteomes" id="UP001501116"/>
    </source>
</evidence>
<dbReference type="InterPro" id="IPR017972">
    <property type="entry name" value="Cyt_P450_CS"/>
</dbReference>
<keyword evidence="2" id="KW-0560">Oxidoreductase</keyword>
<comment type="similarity">
    <text evidence="1 2">Belongs to the cytochrome P450 family.</text>
</comment>
<organism evidence="3 4">
    <name type="scientific">Amycolatopsis minnesotensis</name>
    <dbReference type="NCBI Taxonomy" id="337894"/>
    <lineage>
        <taxon>Bacteria</taxon>
        <taxon>Bacillati</taxon>
        <taxon>Actinomycetota</taxon>
        <taxon>Actinomycetes</taxon>
        <taxon>Pseudonocardiales</taxon>
        <taxon>Pseudonocardiaceae</taxon>
        <taxon>Amycolatopsis</taxon>
    </lineage>
</organism>
<keyword evidence="2" id="KW-0479">Metal-binding</keyword>